<dbReference type="EC" id="4.1.99.3" evidence="2"/>
<evidence type="ECO:0000259" key="10">
    <source>
        <dbReference type="PROSITE" id="PS51645"/>
    </source>
</evidence>
<evidence type="ECO:0000256" key="6">
    <source>
        <dbReference type="ARBA" id="ARBA00022991"/>
    </source>
</evidence>
<evidence type="ECO:0000256" key="8">
    <source>
        <dbReference type="PIRSR" id="PIRSR602081-1"/>
    </source>
</evidence>
<evidence type="ECO:0000256" key="9">
    <source>
        <dbReference type="RuleBase" id="RU004182"/>
    </source>
</evidence>
<dbReference type="Gene3D" id="1.10.579.10">
    <property type="entry name" value="DNA Cyclobutane Dipyrimidine Photolyase, subunit A, domain 3"/>
    <property type="match status" value="1"/>
</dbReference>
<dbReference type="AlphaFoldDB" id="A0A212RG12"/>
<dbReference type="GO" id="GO:0003677">
    <property type="term" value="F:DNA binding"/>
    <property type="evidence" value="ECO:0007669"/>
    <property type="project" value="TreeGrafter"/>
</dbReference>
<keyword evidence="11" id="KW-0456">Lyase</keyword>
<comment type="catalytic activity">
    <reaction evidence="7">
        <text>cyclobutadipyrimidine (in DNA) = 2 pyrimidine residues (in DNA).</text>
        <dbReference type="EC" id="4.1.99.3"/>
    </reaction>
</comment>
<gene>
    <name evidence="11" type="ORF">SAMN06265338_104111</name>
</gene>
<dbReference type="GO" id="GO:0071949">
    <property type="term" value="F:FAD binding"/>
    <property type="evidence" value="ECO:0007669"/>
    <property type="project" value="TreeGrafter"/>
</dbReference>
<dbReference type="PROSITE" id="PS00691">
    <property type="entry name" value="DNA_PHOTOLYASES_1_2"/>
    <property type="match status" value="1"/>
</dbReference>
<dbReference type="GO" id="GO:0009416">
    <property type="term" value="P:response to light stimulus"/>
    <property type="evidence" value="ECO:0007669"/>
    <property type="project" value="TreeGrafter"/>
</dbReference>
<dbReference type="SUPFAM" id="SSF48173">
    <property type="entry name" value="Cryptochrome/photolyase FAD-binding domain"/>
    <property type="match status" value="1"/>
</dbReference>
<evidence type="ECO:0000313" key="11">
    <source>
        <dbReference type="EMBL" id="SNB71228.1"/>
    </source>
</evidence>
<comment type="similarity">
    <text evidence="9">Belongs to the DNA photolyase family.</text>
</comment>
<evidence type="ECO:0000313" key="12">
    <source>
        <dbReference type="Proteomes" id="UP000198418"/>
    </source>
</evidence>
<dbReference type="Pfam" id="PF03441">
    <property type="entry name" value="FAD_binding_7"/>
    <property type="match status" value="1"/>
</dbReference>
<dbReference type="FunFam" id="1.10.579.10:FF:000003">
    <property type="entry name" value="Deoxyribodipyrimidine photo-lyase"/>
    <property type="match status" value="1"/>
</dbReference>
<dbReference type="Pfam" id="PF00875">
    <property type="entry name" value="DNA_photolyase"/>
    <property type="match status" value="1"/>
</dbReference>
<dbReference type="InterPro" id="IPR036155">
    <property type="entry name" value="Crypto/Photolyase_N_sf"/>
</dbReference>
<dbReference type="InterPro" id="IPR005101">
    <property type="entry name" value="Cryptochr/Photolyase_FAD-bd"/>
</dbReference>
<name>A0A212RG12_RHOAC</name>
<evidence type="ECO:0000256" key="4">
    <source>
        <dbReference type="ARBA" id="ARBA00022630"/>
    </source>
</evidence>
<dbReference type="PANTHER" id="PTHR11455:SF9">
    <property type="entry name" value="CRYPTOCHROME CIRCADIAN CLOCK 5 ISOFORM X1"/>
    <property type="match status" value="1"/>
</dbReference>
<dbReference type="InterPro" id="IPR014729">
    <property type="entry name" value="Rossmann-like_a/b/a_fold"/>
</dbReference>
<feature type="domain" description="Photolyase/cryptochrome alpha/beta" evidence="10">
    <location>
        <begin position="19"/>
        <end position="148"/>
    </location>
</feature>
<dbReference type="Gene3D" id="1.25.40.80">
    <property type="match status" value="1"/>
</dbReference>
<keyword evidence="6 9" id="KW-0157">Chromophore</keyword>
<feature type="binding site" evidence="8">
    <location>
        <position position="243"/>
    </location>
    <ligand>
        <name>FAD</name>
        <dbReference type="ChEBI" id="CHEBI:57692"/>
    </ligand>
</feature>
<protein>
    <recommendedName>
        <fullName evidence="3">Deoxyribodipyrimidine photo-lyase</fullName>
        <ecNumber evidence="2">4.1.99.3</ecNumber>
    </recommendedName>
</protein>
<reference evidence="12" key="1">
    <citation type="submission" date="2017-06" db="EMBL/GenBank/DDBJ databases">
        <authorList>
            <person name="Varghese N."/>
            <person name="Submissions S."/>
        </authorList>
    </citation>
    <scope>NUCLEOTIDE SEQUENCE [LARGE SCALE GENOMIC DNA]</scope>
    <source>
        <strain evidence="12">DSM 137</strain>
    </source>
</reference>
<sequence length="490" mass="54679">MPQIHPLSRDLLMSQNPSSCALVWFREDLRLGDNPALAAAVATGLPLLCLYIDEDGTADLRPLGRAARWRLDRALAALEADLARFGGKLRYLRGPAESLLPELAQAAGATHLAFNRRHGGVERAVDARLIETLAGQGLKVESFNSALLIEPSQIATRPGGYFKVFTPFWRAVRDRLLAAEPGLAPERISFADWPGALPQVSRESLALSPSRPNWAEHFLEPDAGEAGALARLHRFIDAKLDGYETMRDRVDCDAASKLSAHLHFGEISPRQIVDAVRGRPAEKFLIELCWREFSIHLLHARPDLSWRNFNARFDHFPYRADPEALEAWKRGRTGYPIVDAAMRQLWRTGFLANRARMVAASFLTKHLLIDWREGEAWFWDTLTDADEANNAVSWQWVAGSGPDAAPFFRIFNPVLQGEKFDPDGDYVRTHCPELARLPTRYIHRPWSAPADVLAAAGVEIGRNWPAPIVEHDFARRRALDAFGSIATSGA</sequence>
<feature type="binding site" evidence="8">
    <location>
        <position position="284"/>
    </location>
    <ligand>
        <name>FAD</name>
        <dbReference type="ChEBI" id="CHEBI:57692"/>
    </ligand>
</feature>
<dbReference type="Proteomes" id="UP000198418">
    <property type="component" value="Unassembled WGS sequence"/>
</dbReference>
<evidence type="ECO:0000256" key="2">
    <source>
        <dbReference type="ARBA" id="ARBA00013149"/>
    </source>
</evidence>
<evidence type="ECO:0000256" key="3">
    <source>
        <dbReference type="ARBA" id="ARBA00014046"/>
    </source>
</evidence>
<dbReference type="EMBL" id="FYDG01000004">
    <property type="protein sequence ID" value="SNB71228.1"/>
    <property type="molecule type" value="Genomic_DNA"/>
</dbReference>
<accession>A0A212RG12</accession>
<dbReference type="InterPro" id="IPR036134">
    <property type="entry name" value="Crypto/Photolyase_FAD-like_sf"/>
</dbReference>
<dbReference type="PROSITE" id="PS51645">
    <property type="entry name" value="PHR_CRY_ALPHA_BETA"/>
    <property type="match status" value="1"/>
</dbReference>
<dbReference type="GO" id="GO:0003904">
    <property type="term" value="F:deoxyribodipyrimidine photo-lyase activity"/>
    <property type="evidence" value="ECO:0007669"/>
    <property type="project" value="UniProtKB-EC"/>
</dbReference>
<keyword evidence="4 8" id="KW-0285">Flavoprotein</keyword>
<evidence type="ECO:0000256" key="7">
    <source>
        <dbReference type="ARBA" id="ARBA00033999"/>
    </source>
</evidence>
<dbReference type="GO" id="GO:0000719">
    <property type="term" value="P:photoreactive repair"/>
    <property type="evidence" value="ECO:0007669"/>
    <property type="project" value="UniProtKB-ARBA"/>
</dbReference>
<keyword evidence="12" id="KW-1185">Reference proteome</keyword>
<dbReference type="InterPro" id="IPR018394">
    <property type="entry name" value="DNA_photolyase_1_CS_C"/>
</dbReference>
<dbReference type="SUPFAM" id="SSF52425">
    <property type="entry name" value="Cryptochrome/photolyase, N-terminal domain"/>
    <property type="match status" value="1"/>
</dbReference>
<dbReference type="Gene3D" id="3.40.50.620">
    <property type="entry name" value="HUPs"/>
    <property type="match status" value="1"/>
</dbReference>
<proteinExistence type="inferred from homology"/>
<comment type="cofactor">
    <cofactor evidence="8">
        <name>FAD</name>
        <dbReference type="ChEBI" id="CHEBI:57692"/>
    </cofactor>
    <text evidence="8">Binds 1 FAD per subunit.</text>
</comment>
<keyword evidence="5 8" id="KW-0274">FAD</keyword>
<dbReference type="PROSITE" id="PS00394">
    <property type="entry name" value="DNA_PHOTOLYASES_1_1"/>
    <property type="match status" value="1"/>
</dbReference>
<evidence type="ECO:0000256" key="5">
    <source>
        <dbReference type="ARBA" id="ARBA00022827"/>
    </source>
</evidence>
<dbReference type="InterPro" id="IPR002081">
    <property type="entry name" value="Cryptochrome/DNA_photolyase_1"/>
</dbReference>
<dbReference type="PRINTS" id="PR00147">
    <property type="entry name" value="DNAPHOTLYASE"/>
</dbReference>
<dbReference type="InterPro" id="IPR006050">
    <property type="entry name" value="DNA_photolyase_N"/>
</dbReference>
<dbReference type="PANTHER" id="PTHR11455">
    <property type="entry name" value="CRYPTOCHROME"/>
    <property type="match status" value="1"/>
</dbReference>
<feature type="binding site" evidence="8">
    <location>
        <begin position="384"/>
        <end position="386"/>
    </location>
    <ligand>
        <name>FAD</name>
        <dbReference type="ChEBI" id="CHEBI:57692"/>
    </ligand>
</feature>
<organism evidence="11 12">
    <name type="scientific">Rhodoblastus acidophilus</name>
    <name type="common">Rhodopseudomonas acidophila</name>
    <dbReference type="NCBI Taxonomy" id="1074"/>
    <lineage>
        <taxon>Bacteria</taxon>
        <taxon>Pseudomonadati</taxon>
        <taxon>Pseudomonadota</taxon>
        <taxon>Alphaproteobacteria</taxon>
        <taxon>Hyphomicrobiales</taxon>
        <taxon>Rhodoblastaceae</taxon>
        <taxon>Rhodoblastus</taxon>
    </lineage>
</organism>
<evidence type="ECO:0000256" key="1">
    <source>
        <dbReference type="ARBA" id="ARBA00001932"/>
    </source>
</evidence>
<comment type="cofactor">
    <cofactor evidence="1">
        <name>(6R)-5,10-methylene-5,6,7,8-tetrahydrofolate</name>
        <dbReference type="ChEBI" id="CHEBI:15636"/>
    </cofactor>
</comment>